<evidence type="ECO:0000313" key="1">
    <source>
        <dbReference type="EMBL" id="MCY0149344.1"/>
    </source>
</evidence>
<name>A0ABT3ZDG8_9HYPH</name>
<keyword evidence="2" id="KW-1185">Reference proteome</keyword>
<evidence type="ECO:0000313" key="2">
    <source>
        <dbReference type="Proteomes" id="UP001073227"/>
    </source>
</evidence>
<dbReference type="RefSeq" id="WP_267654835.1">
    <property type="nucleotide sequence ID" value="NZ_JAOVZR010000001.1"/>
</dbReference>
<gene>
    <name evidence="1" type="ORF">OEG84_16915</name>
</gene>
<sequence length="142" mass="16173">MQQHSQTTHCGYGAGHPWYYLLDGAVLTPKQIKEKVRRSGYKGYLGEEIAAADRKPEPQRSQTLRSLRARAVDELKRDISGYRRRALDLHRYRTANPLPERPTCCADIHTNISLKHNHLVNDFAHLITIDALLSVQADLFGL</sequence>
<proteinExistence type="predicted"/>
<organism evidence="1 2">
    <name type="scientific">Hoeflea algicola</name>
    <dbReference type="NCBI Taxonomy" id="2983763"/>
    <lineage>
        <taxon>Bacteria</taxon>
        <taxon>Pseudomonadati</taxon>
        <taxon>Pseudomonadota</taxon>
        <taxon>Alphaproteobacteria</taxon>
        <taxon>Hyphomicrobiales</taxon>
        <taxon>Rhizobiaceae</taxon>
        <taxon>Hoeflea</taxon>
    </lineage>
</organism>
<dbReference type="Proteomes" id="UP001073227">
    <property type="component" value="Unassembled WGS sequence"/>
</dbReference>
<reference evidence="1" key="1">
    <citation type="submission" date="2022-10" db="EMBL/GenBank/DDBJ databases">
        <title>Hoeflea sp. G2-23, isolated from marine algae.</title>
        <authorList>
            <person name="Kristyanto S."/>
            <person name="Kim J.M."/>
            <person name="Jeon C.O."/>
        </authorList>
    </citation>
    <scope>NUCLEOTIDE SEQUENCE</scope>
    <source>
        <strain evidence="1">G2-23</strain>
    </source>
</reference>
<protein>
    <submittedName>
        <fullName evidence="1">Uncharacterized protein</fullName>
    </submittedName>
</protein>
<accession>A0ABT3ZDG8</accession>
<comment type="caution">
    <text evidence="1">The sequence shown here is derived from an EMBL/GenBank/DDBJ whole genome shotgun (WGS) entry which is preliminary data.</text>
</comment>
<dbReference type="EMBL" id="JAOVZR010000001">
    <property type="protein sequence ID" value="MCY0149344.1"/>
    <property type="molecule type" value="Genomic_DNA"/>
</dbReference>